<dbReference type="SUPFAM" id="SSF56300">
    <property type="entry name" value="Metallo-dependent phosphatases"/>
    <property type="match status" value="1"/>
</dbReference>
<dbReference type="Gene3D" id="3.60.21.10">
    <property type="match status" value="1"/>
</dbReference>
<accession>X1HWP3</accession>
<sequence length="223" mass="25135">KCDTILCLGDVVGYGPDPKACLDRVMGFDLTIMGNHDHAVFIEPAGFNTPAERAVFWTRKVLESEPDEAMRRRRWEFLARIGTSHSQDGILYVHGSPRFPMHEYLFPDEGEMSPAKLMQVFDMVKSACFLGHTHLPGVFTAGYEFLTPAQVGHRYTIGQGKAVINVGSIGQPRDLDPRACYVTLDGNEVQWHRVPYDYKTTMEKILAIEELDDFLANRLADGR</sequence>
<evidence type="ECO:0000313" key="2">
    <source>
        <dbReference type="EMBL" id="GAH74561.1"/>
    </source>
</evidence>
<dbReference type="CDD" id="cd00838">
    <property type="entry name" value="MPP_superfamily"/>
    <property type="match status" value="1"/>
</dbReference>
<dbReference type="Pfam" id="PF12850">
    <property type="entry name" value="Metallophos_2"/>
    <property type="match status" value="1"/>
</dbReference>
<dbReference type="PIRSF" id="PIRSF000883">
    <property type="entry name" value="Pesterase_MJ0912"/>
    <property type="match status" value="1"/>
</dbReference>
<dbReference type="AlphaFoldDB" id="X1HWP3"/>
<gene>
    <name evidence="2" type="ORF">S03H2_47830</name>
</gene>
<dbReference type="InterPro" id="IPR011152">
    <property type="entry name" value="Pesterase_MJ0912"/>
</dbReference>
<comment type="caution">
    <text evidence="2">The sequence shown here is derived from an EMBL/GenBank/DDBJ whole genome shotgun (WGS) entry which is preliminary data.</text>
</comment>
<dbReference type="EMBL" id="BARU01030112">
    <property type="protein sequence ID" value="GAH74561.1"/>
    <property type="molecule type" value="Genomic_DNA"/>
</dbReference>
<name>X1HWP3_9ZZZZ</name>
<reference evidence="2" key="1">
    <citation type="journal article" date="2014" name="Front. Microbiol.">
        <title>High frequency of phylogenetically diverse reductive dehalogenase-homologous genes in deep subseafloor sedimentary metagenomes.</title>
        <authorList>
            <person name="Kawai M."/>
            <person name="Futagami T."/>
            <person name="Toyoda A."/>
            <person name="Takaki Y."/>
            <person name="Nishi S."/>
            <person name="Hori S."/>
            <person name="Arai W."/>
            <person name="Tsubouchi T."/>
            <person name="Morono Y."/>
            <person name="Uchiyama I."/>
            <person name="Ito T."/>
            <person name="Fujiyama A."/>
            <person name="Inagaki F."/>
            <person name="Takami H."/>
        </authorList>
    </citation>
    <scope>NUCLEOTIDE SEQUENCE</scope>
    <source>
        <strain evidence="2">Expedition CK06-06</strain>
    </source>
</reference>
<feature type="non-terminal residue" evidence="2">
    <location>
        <position position="1"/>
    </location>
</feature>
<evidence type="ECO:0000259" key="1">
    <source>
        <dbReference type="Pfam" id="PF12850"/>
    </source>
</evidence>
<proteinExistence type="predicted"/>
<feature type="domain" description="Calcineurin-like phosphoesterase" evidence="1">
    <location>
        <begin position="2"/>
        <end position="185"/>
    </location>
</feature>
<protein>
    <recommendedName>
        <fullName evidence="1">Calcineurin-like phosphoesterase domain-containing protein</fullName>
    </recommendedName>
</protein>
<organism evidence="2">
    <name type="scientific">marine sediment metagenome</name>
    <dbReference type="NCBI Taxonomy" id="412755"/>
    <lineage>
        <taxon>unclassified sequences</taxon>
        <taxon>metagenomes</taxon>
        <taxon>ecological metagenomes</taxon>
    </lineage>
</organism>
<dbReference type="InterPro" id="IPR029052">
    <property type="entry name" value="Metallo-depent_PP-like"/>
</dbReference>
<dbReference type="InterPro" id="IPR024654">
    <property type="entry name" value="Calcineurin-like_PHP_lpxH"/>
</dbReference>